<proteinExistence type="inferred from homology"/>
<evidence type="ECO:0000256" key="5">
    <source>
        <dbReference type="ARBA" id="ARBA00023172"/>
    </source>
</evidence>
<evidence type="ECO:0008006" key="8">
    <source>
        <dbReference type="Google" id="ProtNLM"/>
    </source>
</evidence>
<accession>A1HNN9</accession>
<dbReference type="AlphaFoldDB" id="A1HNN9"/>
<dbReference type="GO" id="GO:0004803">
    <property type="term" value="F:transposase activity"/>
    <property type="evidence" value="ECO:0007669"/>
    <property type="project" value="InterPro"/>
</dbReference>
<evidence type="ECO:0000313" key="7">
    <source>
        <dbReference type="Proteomes" id="UP000005139"/>
    </source>
</evidence>
<dbReference type="EMBL" id="AAWL01000003">
    <property type="protein sequence ID" value="EAX48482.1"/>
    <property type="molecule type" value="Genomic_DNA"/>
</dbReference>
<gene>
    <name evidence="6" type="ORF">TcarDRAFT_2432</name>
</gene>
<comment type="function">
    <text evidence="1">Required for the transposition of the insertion element.</text>
</comment>
<dbReference type="Proteomes" id="UP000005139">
    <property type="component" value="Unassembled WGS sequence"/>
</dbReference>
<evidence type="ECO:0000256" key="1">
    <source>
        <dbReference type="ARBA" id="ARBA00002190"/>
    </source>
</evidence>
<keyword evidence="4" id="KW-0238">DNA-binding</keyword>
<evidence type="ECO:0000256" key="3">
    <source>
        <dbReference type="ARBA" id="ARBA00022578"/>
    </source>
</evidence>
<keyword evidence="7" id="KW-1185">Reference proteome</keyword>
<evidence type="ECO:0000256" key="4">
    <source>
        <dbReference type="ARBA" id="ARBA00023125"/>
    </source>
</evidence>
<reference evidence="6 7" key="1">
    <citation type="submission" date="2007-01" db="EMBL/GenBank/DDBJ databases">
        <title>Annotation of the draft genome assembly of Thermosinus carboxydivorans Nor1.</title>
        <authorList>
            <consortium name="US DOE Joint Genome Institute (JGI-ORNL)"/>
            <person name="Larimer F."/>
            <person name="Land M."/>
            <person name="Hauser L."/>
        </authorList>
    </citation>
    <scope>NUCLEOTIDE SEQUENCE [LARGE SCALE GENOMIC DNA]</scope>
    <source>
        <strain evidence="6 7">Nor1</strain>
    </source>
</reference>
<dbReference type="GO" id="GO:0003677">
    <property type="term" value="F:DNA binding"/>
    <property type="evidence" value="ECO:0007669"/>
    <property type="project" value="UniProtKB-KW"/>
</dbReference>
<reference evidence="6 7" key="2">
    <citation type="submission" date="2007-01" db="EMBL/GenBank/DDBJ databases">
        <title>Sequencing of the draft genome and assembly of Thermosinus carboxydivorans Nor1.</title>
        <authorList>
            <consortium name="US DOE Joint Genome Institute (JGI-PGF)"/>
            <person name="Copeland A."/>
            <person name="Lucas S."/>
            <person name="Lapidus A."/>
            <person name="Barry K."/>
            <person name="Glavina del Rio T."/>
            <person name="Dalin E."/>
            <person name="Tice H."/>
            <person name="Bruce D."/>
            <person name="Pitluck S."/>
            <person name="Richardson P."/>
        </authorList>
    </citation>
    <scope>NUCLEOTIDE SEQUENCE [LARGE SCALE GENOMIC DNA]</scope>
    <source>
        <strain evidence="6 7">Nor1</strain>
    </source>
</reference>
<protein>
    <recommendedName>
        <fullName evidence="8">Mutator family transposase</fullName>
    </recommendedName>
</protein>
<comment type="similarity">
    <text evidence="2">Belongs to the transposase mutator family.</text>
</comment>
<dbReference type="GO" id="GO:0006313">
    <property type="term" value="P:DNA transposition"/>
    <property type="evidence" value="ECO:0007669"/>
    <property type="project" value="InterPro"/>
</dbReference>
<dbReference type="Pfam" id="PF00872">
    <property type="entry name" value="Transposase_mut"/>
    <property type="match status" value="1"/>
</dbReference>
<keyword evidence="3" id="KW-0815">Transposition</keyword>
<name>A1HNN9_9FIRM</name>
<keyword evidence="5" id="KW-0233">DNA recombination</keyword>
<sequence>MAILEKGFDDAIAVLALPGKYRKRLRTESGIERLNKEIRRRERVIRIFPNRASALRLIGALLMELTTNGQAVKKYLDMAEYWDWRERQAHAADNKIVKIC</sequence>
<evidence type="ECO:0000256" key="2">
    <source>
        <dbReference type="ARBA" id="ARBA00010961"/>
    </source>
</evidence>
<evidence type="ECO:0000313" key="6">
    <source>
        <dbReference type="EMBL" id="EAX48482.1"/>
    </source>
</evidence>
<comment type="caution">
    <text evidence="6">The sequence shown here is derived from an EMBL/GenBank/DDBJ whole genome shotgun (WGS) entry which is preliminary data.</text>
</comment>
<organism evidence="6 7">
    <name type="scientific">Thermosinus carboxydivorans Nor1</name>
    <dbReference type="NCBI Taxonomy" id="401526"/>
    <lineage>
        <taxon>Bacteria</taxon>
        <taxon>Bacillati</taxon>
        <taxon>Bacillota</taxon>
        <taxon>Negativicutes</taxon>
        <taxon>Selenomonadales</taxon>
        <taxon>Sporomusaceae</taxon>
        <taxon>Thermosinus</taxon>
    </lineage>
</organism>
<dbReference type="eggNOG" id="COG3328">
    <property type="taxonomic scope" value="Bacteria"/>
</dbReference>
<dbReference type="InterPro" id="IPR001207">
    <property type="entry name" value="Transposase_mutator"/>
</dbReference>